<dbReference type="InterPro" id="IPR048395">
    <property type="entry name" value="Glyco_hydro_31_C"/>
</dbReference>
<name>A0ABS6ZA47_9ACTN</name>
<dbReference type="Pfam" id="PF17137">
    <property type="entry name" value="DUF5110"/>
    <property type="match status" value="1"/>
</dbReference>
<dbReference type="SUPFAM" id="SSF51011">
    <property type="entry name" value="Glycosyl hydrolase domain"/>
    <property type="match status" value="1"/>
</dbReference>
<dbReference type="Pfam" id="PF00754">
    <property type="entry name" value="F5_F8_type_C"/>
    <property type="match status" value="1"/>
</dbReference>
<dbReference type="SUPFAM" id="SSF51445">
    <property type="entry name" value="(Trans)glycosidases"/>
    <property type="match status" value="1"/>
</dbReference>
<dbReference type="Pfam" id="PF00652">
    <property type="entry name" value="Ricin_B_lectin"/>
    <property type="match status" value="1"/>
</dbReference>
<dbReference type="RefSeq" id="WP_219668769.1">
    <property type="nucleotide sequence ID" value="NZ_WTFF01000153.1"/>
</dbReference>
<dbReference type="Pfam" id="PF21365">
    <property type="entry name" value="Glyco_hydro_31_3rd"/>
    <property type="match status" value="1"/>
</dbReference>
<dbReference type="PROSITE" id="PS50022">
    <property type="entry name" value="FA58C_3"/>
    <property type="match status" value="1"/>
</dbReference>
<evidence type="ECO:0000256" key="3">
    <source>
        <dbReference type="SAM" id="MobiDB-lite"/>
    </source>
</evidence>
<keyword evidence="2" id="KW-0378">Hydrolase</keyword>
<evidence type="ECO:0000256" key="2">
    <source>
        <dbReference type="RuleBase" id="RU361185"/>
    </source>
</evidence>
<dbReference type="Gene3D" id="3.20.20.80">
    <property type="entry name" value="Glycosidases"/>
    <property type="match status" value="1"/>
</dbReference>
<dbReference type="PANTHER" id="PTHR43863">
    <property type="entry name" value="HYDROLASE, PUTATIVE (AFU_ORTHOLOGUE AFUA_1G03140)-RELATED"/>
    <property type="match status" value="1"/>
</dbReference>
<dbReference type="InterPro" id="IPR000421">
    <property type="entry name" value="FA58C"/>
</dbReference>
<dbReference type="SMART" id="SM00458">
    <property type="entry name" value="RICIN"/>
    <property type="match status" value="1"/>
</dbReference>
<dbReference type="SUPFAM" id="SSF49785">
    <property type="entry name" value="Galactose-binding domain-like"/>
    <property type="match status" value="1"/>
</dbReference>
<comment type="similarity">
    <text evidence="1 2">Belongs to the glycosyl hydrolase 31 family.</text>
</comment>
<organism evidence="5 6">
    <name type="scientific">Streptomyces bambusae</name>
    <dbReference type="NCBI Taxonomy" id="1550616"/>
    <lineage>
        <taxon>Bacteria</taxon>
        <taxon>Bacillati</taxon>
        <taxon>Actinomycetota</taxon>
        <taxon>Actinomycetes</taxon>
        <taxon>Kitasatosporales</taxon>
        <taxon>Streptomycetaceae</taxon>
        <taxon>Streptomyces</taxon>
    </lineage>
</organism>
<proteinExistence type="inferred from homology"/>
<dbReference type="InterPro" id="IPR013780">
    <property type="entry name" value="Glyco_hydro_b"/>
</dbReference>
<keyword evidence="2" id="KW-0326">Glycosidase</keyword>
<evidence type="ECO:0000313" key="6">
    <source>
        <dbReference type="Proteomes" id="UP000812013"/>
    </source>
</evidence>
<dbReference type="InterPro" id="IPR035992">
    <property type="entry name" value="Ricin_B-like_lectins"/>
</dbReference>
<sequence length="1087" mass="114976">MTLIRGLRLPRLPAIRIPRSPQLPAPRRRDRRRDRHHPPARRTLAATLAGALTALGLAAAGALGPAVLPAAAAPVTTAGSVTGISRSGGTYTLTTTTTAKVRVVVARADIFRIWLSPDGSFTDDPAGRDLAVTTGFGPVVTGLSDAGSHYRITTPALSIHVEKSPLRFSVYRADDTTLVWQESRPTSWSGGRTTQYLAQGADEQFYGTGLRLGEWALRGRTVPVAVDNKWRENNNASPAPFYMSTNGYGVMRNTWSPGSYSFTAPGAFTHDESRFDAWYFTGDSLKGVLDAYTDVSGKPFMAPLWGFELGNADCFNASNPDYQGDHDRARHQTTPDVVGYAADARAADMPSGWFLPNDGYGCGYTQPLKSTVDALRAEGFQTGLWTSTGLGAIADEVGTAGSRGVKTDVAWIGSGYKYAFDGVQQAVDGIEKNSDARRFVWTVDGWAGTQRNAVVWTGDTYGTWDDMRWHVPAIAGAGLSGLNYASGDIDGIFGGSPRTYVRDLQWKAFTPAFMTMSGWGATNPSAGYQDKQPWRFAEPYLSINRKYLKLKMRLTPYLYTMSRTAHETGVPSTRAMVLEYPDDPVARGNLTSGQFLAGDSLLVAPVVSDTTVRDGIYLPAGTWTDYWTGTTYAGPGWLNGYSAPLDTLPLFVKGGAIVPMWPQMNHAGEKPVDRLTYDIHPRGTSSFTLYEDDGLTRAHLGGAYARQRVDVTAPASGTGDVTVSVGASQGDYAGKPASRAHELSLHVAAAPAQVTAGGSALPRLASKGAYDDAATGWYFDPADRSGVLWVKTAATSGAFTVTAAGTTVPAAGPLPSSAPVPQTGWTLAHADSEETAAEDGRAANAFDGNPATHWHTAWSSGTPAALPHEIQIDLGARWTVDGVGYLPRQDGGVNGRVGRYEVYVSDTTASWGSPVATGTLADTSAAARIPLAAKTGRYLRLKALTEAGGRGPWTSASEITATGRAAPLPTDTTLVNAAAGTCVDLPHSSTTPGTEPALYACHGGPNQRWTLHPDGRLTGLGGMCLDAAGTGASRITVQTCAGTTGQTWQLGPQSTLRSGGLCLGANGSRLTRTACDGAASQRWGFGS</sequence>
<dbReference type="InterPro" id="IPR033403">
    <property type="entry name" value="DUF5110"/>
</dbReference>
<feature type="domain" description="F5/8 type C" evidence="4">
    <location>
        <begin position="806"/>
        <end position="962"/>
    </location>
</feature>
<accession>A0ABS6ZA47</accession>
<dbReference type="Pfam" id="PF13802">
    <property type="entry name" value="Gal_mutarotas_2"/>
    <property type="match status" value="1"/>
</dbReference>
<feature type="compositionally biased region" description="Basic residues" evidence="3">
    <location>
        <begin position="26"/>
        <end position="40"/>
    </location>
</feature>
<keyword evidence="6" id="KW-1185">Reference proteome</keyword>
<dbReference type="InterPro" id="IPR008979">
    <property type="entry name" value="Galactose-bd-like_sf"/>
</dbReference>
<dbReference type="InterPro" id="IPR011013">
    <property type="entry name" value="Gal_mutarotase_sf_dom"/>
</dbReference>
<dbReference type="Gene3D" id="2.60.120.260">
    <property type="entry name" value="Galactose-binding domain-like"/>
    <property type="match status" value="1"/>
</dbReference>
<reference evidence="5 6" key="1">
    <citation type="submission" date="2019-12" db="EMBL/GenBank/DDBJ databases">
        <title>Genome sequence of Streptomyces bambusae.</title>
        <authorList>
            <person name="Bansal K."/>
            <person name="Choksket S."/>
            <person name="Korpole S."/>
            <person name="Patil P.B."/>
        </authorList>
    </citation>
    <scope>NUCLEOTIDE SEQUENCE [LARGE SCALE GENOMIC DNA]</scope>
    <source>
        <strain evidence="5 6">SK60</strain>
    </source>
</reference>
<dbReference type="InterPro" id="IPR000772">
    <property type="entry name" value="Ricin_B_lectin"/>
</dbReference>
<dbReference type="Gene3D" id="2.60.40.1760">
    <property type="entry name" value="glycosyl hydrolase (family 31)"/>
    <property type="match status" value="1"/>
</dbReference>
<dbReference type="InterPro" id="IPR025887">
    <property type="entry name" value="Glyco_hydro_31_N_dom"/>
</dbReference>
<dbReference type="Gene3D" id="2.80.10.50">
    <property type="match status" value="1"/>
</dbReference>
<dbReference type="CDD" id="cd14752">
    <property type="entry name" value="GH31_N"/>
    <property type="match status" value="1"/>
</dbReference>
<dbReference type="EMBL" id="WTFF01000153">
    <property type="protein sequence ID" value="MBW5484284.1"/>
    <property type="molecule type" value="Genomic_DNA"/>
</dbReference>
<evidence type="ECO:0000256" key="1">
    <source>
        <dbReference type="ARBA" id="ARBA00007806"/>
    </source>
</evidence>
<dbReference type="SUPFAM" id="SSF50370">
    <property type="entry name" value="Ricin B-like lectins"/>
    <property type="match status" value="1"/>
</dbReference>
<comment type="caution">
    <text evidence="5">The sequence shown here is derived from an EMBL/GenBank/DDBJ whole genome shotgun (WGS) entry which is preliminary data.</text>
</comment>
<dbReference type="InterPro" id="IPR000322">
    <property type="entry name" value="Glyco_hydro_31_TIM"/>
</dbReference>
<evidence type="ECO:0000259" key="4">
    <source>
        <dbReference type="PROSITE" id="PS50022"/>
    </source>
</evidence>
<dbReference type="Pfam" id="PF01055">
    <property type="entry name" value="Glyco_hydro_31_2nd"/>
    <property type="match status" value="1"/>
</dbReference>
<gene>
    <name evidence="5" type="ORF">GPJ59_20965</name>
</gene>
<dbReference type="SUPFAM" id="SSF74650">
    <property type="entry name" value="Galactose mutarotase-like"/>
    <property type="match status" value="1"/>
</dbReference>
<protein>
    <submittedName>
        <fullName evidence="5">DUF5110 domain-containing protein</fullName>
    </submittedName>
</protein>
<dbReference type="PROSITE" id="PS50231">
    <property type="entry name" value="RICIN_B_LECTIN"/>
    <property type="match status" value="1"/>
</dbReference>
<dbReference type="Gene3D" id="2.60.40.1180">
    <property type="entry name" value="Golgi alpha-mannosidase II"/>
    <property type="match status" value="2"/>
</dbReference>
<dbReference type="PANTHER" id="PTHR43863:SF2">
    <property type="entry name" value="MALTASE-GLUCOAMYLASE"/>
    <property type="match status" value="1"/>
</dbReference>
<dbReference type="InterPro" id="IPR051816">
    <property type="entry name" value="Glycosyl_Hydrolase_31"/>
</dbReference>
<dbReference type="Proteomes" id="UP000812013">
    <property type="component" value="Unassembled WGS sequence"/>
</dbReference>
<evidence type="ECO:0000313" key="5">
    <source>
        <dbReference type="EMBL" id="MBW5484284.1"/>
    </source>
</evidence>
<dbReference type="InterPro" id="IPR017853">
    <property type="entry name" value="GH"/>
</dbReference>
<feature type="region of interest" description="Disordered" evidence="3">
    <location>
        <begin position="16"/>
        <end position="41"/>
    </location>
</feature>